<dbReference type="PANTHER" id="PTHR33375">
    <property type="entry name" value="CHROMOSOME-PARTITIONING PROTEIN PARB-RELATED"/>
    <property type="match status" value="1"/>
</dbReference>
<dbReference type="InterPro" id="IPR036086">
    <property type="entry name" value="ParB/Sulfiredoxin_sf"/>
</dbReference>
<proteinExistence type="predicted"/>
<dbReference type="SUPFAM" id="SSF109709">
    <property type="entry name" value="KorB DNA-binding domain-like"/>
    <property type="match status" value="1"/>
</dbReference>
<dbReference type="GO" id="GO:0007059">
    <property type="term" value="P:chromosome segregation"/>
    <property type="evidence" value="ECO:0007669"/>
    <property type="project" value="TreeGrafter"/>
</dbReference>
<reference evidence="1 2" key="1">
    <citation type="submission" date="2018-10" db="EMBL/GenBank/DDBJ databases">
        <title>Robbsia sp. DHC34, isolated from soil.</title>
        <authorList>
            <person name="Gao Z.-H."/>
            <person name="Qiu L.-H."/>
        </authorList>
    </citation>
    <scope>NUCLEOTIDE SEQUENCE [LARGE SCALE GENOMIC DNA]</scope>
    <source>
        <strain evidence="1 2">DHC34</strain>
    </source>
</reference>
<evidence type="ECO:0000313" key="1">
    <source>
        <dbReference type="EMBL" id="RKP46664.1"/>
    </source>
</evidence>
<dbReference type="RefSeq" id="WP_121090393.1">
    <property type="nucleotide sequence ID" value="NZ_RBZU01000014.1"/>
</dbReference>
<dbReference type="Gene3D" id="1.10.10.2830">
    <property type="match status" value="1"/>
</dbReference>
<dbReference type="EMBL" id="RBZU01000014">
    <property type="protein sequence ID" value="RKP46664.1"/>
    <property type="molecule type" value="Genomic_DNA"/>
</dbReference>
<gene>
    <name evidence="1" type="ORF">D7S86_24550</name>
</gene>
<dbReference type="AlphaFoldDB" id="A0A494XEZ0"/>
<dbReference type="InterPro" id="IPR050336">
    <property type="entry name" value="Chromosome_partition/occlusion"/>
</dbReference>
<name>A0A494XEZ0_9BURK</name>
<dbReference type="PANTHER" id="PTHR33375:SF1">
    <property type="entry name" value="CHROMOSOME-PARTITIONING PROTEIN PARB-RELATED"/>
    <property type="match status" value="1"/>
</dbReference>
<organism evidence="1 2">
    <name type="scientific">Pararobbsia silviterrae</name>
    <dbReference type="NCBI Taxonomy" id="1792498"/>
    <lineage>
        <taxon>Bacteria</taxon>
        <taxon>Pseudomonadati</taxon>
        <taxon>Pseudomonadota</taxon>
        <taxon>Betaproteobacteria</taxon>
        <taxon>Burkholderiales</taxon>
        <taxon>Burkholderiaceae</taxon>
        <taxon>Pararobbsia</taxon>
    </lineage>
</organism>
<accession>A0A494XEZ0</accession>
<evidence type="ECO:0000313" key="2">
    <source>
        <dbReference type="Proteomes" id="UP000270342"/>
    </source>
</evidence>
<dbReference type="SUPFAM" id="SSF110849">
    <property type="entry name" value="ParB/Sulfiredoxin"/>
    <property type="match status" value="1"/>
</dbReference>
<protein>
    <submittedName>
        <fullName evidence="1">Transcriptional regulator</fullName>
    </submittedName>
</protein>
<dbReference type="OrthoDB" id="8989271at2"/>
<sequence>MSKRATTPLVLDAVIVTGNAKAAIKAARGGSSDLWAVPPDEIHYDARDNIRPLDKDRVRHVANLIKANGFDRKSPLGCIVKKIGGEDLIFVYAGQHRYHAVLLAIKEGAEIDRVPIVIDDAKTVNRANMIVAGVVDNDSEKLSPLDLALAIVELRALDVDDSTIRERLNITDQTVRDVLLLADAPKEIHKLVRDKTIAGTLAIEEIRKHGPEKACDRLVAAASKAKAEGKAKVTKKALPKPASATITPLRAKQLLQALQSVLHDPIFGKLSPGTIEGVHEALTGLEDLLELPVRKKKHAIHVANEHGVYDHETINAPLSKRTRKSPLSIHLAHVAQDQWIFALTYQIGTSFYSSPCKLSQGDTTYPTRGEAIRVAVRQATVRIRRSEFENAKELPSVRAWLDKLWLAPDPDWTEDLAEAS</sequence>
<dbReference type="GO" id="GO:0005694">
    <property type="term" value="C:chromosome"/>
    <property type="evidence" value="ECO:0007669"/>
    <property type="project" value="TreeGrafter"/>
</dbReference>
<comment type="caution">
    <text evidence="1">The sequence shown here is derived from an EMBL/GenBank/DDBJ whole genome shotgun (WGS) entry which is preliminary data.</text>
</comment>
<dbReference type="Proteomes" id="UP000270342">
    <property type="component" value="Unassembled WGS sequence"/>
</dbReference>
<keyword evidence="2" id="KW-1185">Reference proteome</keyword>